<evidence type="ECO:0000256" key="8">
    <source>
        <dbReference type="ARBA" id="ARBA00023136"/>
    </source>
</evidence>
<proteinExistence type="inferred from homology"/>
<keyword evidence="12" id="KW-1185">Reference proteome</keyword>
<dbReference type="EMBL" id="BAABFC010000013">
    <property type="protein sequence ID" value="GAA4500014.1"/>
    <property type="molecule type" value="Genomic_DNA"/>
</dbReference>
<accession>A0ABP8QAI8</accession>
<feature type="transmembrane region" description="Helical" evidence="10">
    <location>
        <begin position="12"/>
        <end position="31"/>
    </location>
</feature>
<keyword evidence="4" id="KW-0488">Methylation</keyword>
<evidence type="ECO:0000256" key="2">
    <source>
        <dbReference type="ARBA" id="ARBA00008358"/>
    </source>
</evidence>
<keyword evidence="5" id="KW-0997">Cell inner membrane</keyword>
<evidence type="ECO:0000256" key="6">
    <source>
        <dbReference type="ARBA" id="ARBA00022692"/>
    </source>
</evidence>
<evidence type="ECO:0000256" key="5">
    <source>
        <dbReference type="ARBA" id="ARBA00022519"/>
    </source>
</evidence>
<dbReference type="PANTHER" id="PTHR38779">
    <property type="entry name" value="TYPE II SECRETION SYSTEM PROTEIN I-RELATED"/>
    <property type="match status" value="1"/>
</dbReference>
<evidence type="ECO:0000313" key="11">
    <source>
        <dbReference type="EMBL" id="GAA4500014.1"/>
    </source>
</evidence>
<dbReference type="InterPro" id="IPR010052">
    <property type="entry name" value="T2SS_protein-GspI"/>
</dbReference>
<name>A0ABP8QAI8_9GAMM</name>
<reference evidence="12" key="1">
    <citation type="journal article" date="2019" name="Int. J. Syst. Evol. Microbiol.">
        <title>The Global Catalogue of Microorganisms (GCM) 10K type strain sequencing project: providing services to taxonomists for standard genome sequencing and annotation.</title>
        <authorList>
            <consortium name="The Broad Institute Genomics Platform"/>
            <consortium name="The Broad Institute Genome Sequencing Center for Infectious Disease"/>
            <person name="Wu L."/>
            <person name="Ma J."/>
        </authorList>
    </citation>
    <scope>NUCLEOTIDE SEQUENCE [LARGE SCALE GENOMIC DNA]</scope>
    <source>
        <strain evidence="12">JCM 32226</strain>
    </source>
</reference>
<evidence type="ECO:0000256" key="4">
    <source>
        <dbReference type="ARBA" id="ARBA00022481"/>
    </source>
</evidence>
<keyword evidence="8 10" id="KW-0472">Membrane</keyword>
<keyword evidence="6 10" id="KW-0812">Transmembrane</keyword>
<evidence type="ECO:0000313" key="12">
    <source>
        <dbReference type="Proteomes" id="UP001501321"/>
    </source>
</evidence>
<organism evidence="11 12">
    <name type="scientific">Pseudaeromonas paramecii</name>
    <dbReference type="NCBI Taxonomy" id="2138166"/>
    <lineage>
        <taxon>Bacteria</taxon>
        <taxon>Pseudomonadati</taxon>
        <taxon>Pseudomonadota</taxon>
        <taxon>Gammaproteobacteria</taxon>
        <taxon>Aeromonadales</taxon>
        <taxon>Aeromonadaceae</taxon>
        <taxon>Pseudaeromonas</taxon>
    </lineage>
</organism>
<dbReference type="Proteomes" id="UP001501321">
    <property type="component" value="Unassembled WGS sequence"/>
</dbReference>
<gene>
    <name evidence="11" type="ORF">GCM10023095_21060</name>
</gene>
<feature type="region of interest" description="Disordered" evidence="9">
    <location>
        <begin position="150"/>
        <end position="170"/>
    </location>
</feature>
<evidence type="ECO:0000256" key="1">
    <source>
        <dbReference type="ARBA" id="ARBA00004377"/>
    </source>
</evidence>
<protein>
    <submittedName>
        <fullName evidence="11">Prepilin-type N-terminal cleavage/methylation domain-containing protein</fullName>
    </submittedName>
</protein>
<dbReference type="PANTHER" id="PTHR38779:SF2">
    <property type="entry name" value="TYPE II SECRETION SYSTEM PROTEIN I-RELATED"/>
    <property type="match status" value="1"/>
</dbReference>
<comment type="similarity">
    <text evidence="2">Belongs to the GSP I family.</text>
</comment>
<evidence type="ECO:0000256" key="7">
    <source>
        <dbReference type="ARBA" id="ARBA00022989"/>
    </source>
</evidence>
<evidence type="ECO:0000256" key="9">
    <source>
        <dbReference type="SAM" id="MobiDB-lite"/>
    </source>
</evidence>
<evidence type="ECO:0000256" key="10">
    <source>
        <dbReference type="SAM" id="Phobius"/>
    </source>
</evidence>
<dbReference type="InterPro" id="IPR012902">
    <property type="entry name" value="N_methyl_site"/>
</dbReference>
<comment type="caution">
    <text evidence="11">The sequence shown here is derived from an EMBL/GenBank/DDBJ whole genome shotgun (WGS) entry which is preliminary data.</text>
</comment>
<comment type="subcellular location">
    <subcellularLocation>
        <location evidence="1">Cell inner membrane</location>
        <topology evidence="1">Single-pass membrane protein</topology>
    </subcellularLocation>
</comment>
<keyword evidence="7 10" id="KW-1133">Transmembrane helix</keyword>
<dbReference type="Pfam" id="PF07963">
    <property type="entry name" value="N_methyl"/>
    <property type="match status" value="1"/>
</dbReference>
<sequence length="700" mass="75262">MMNRANRQTGFGLIEVMVAFVVIAVSAAALIKLQSLYLKTEGEAGSRESAILLAQSKLEDLRVFDTLSTTTGQLAYQDIGDNTGGQLSAGSHTLGLTTFTLSWDVTDRFLTTPASALPEFKDVIVSVAWTDREGQSRSLALAGVISPQQTTDKELMTGSGGSGESPQVTYTPGVAPDVVAITIDVAQGVKQETTKPLPKVSNSGGSIQVQFETVTYDQQSSKQVLADSLTLSCECSIDGTAKRQLPAKPVAVSNGLLYWQEGDYKDKTTGTSNSNQQSDLCDICCEDHFDGGTSSGTDFADYFNPINRSPAKYKYAGSSLTAVTSGPYLDACRLLRINGYYKPMPDWNLLQLVVVSSEFLSDSNNQQSYQNYVKYVVKSYVDWQKDTLNWPSGIGSTFSVSNFPTWLATNAVSGGDTSTALVRSAGSTPLQLIARGIFVDFMSADWLATVDTSAENFLTKVPFYDINMTMLARWSVSSTVTMPKSLDSYLTVSSELIKTLDSDVADYYGVYRRGYTTPLLETKNTSGNEQALQVNAVAYQANSGISPFQDNKAEWPVAVYDSAHQVTGSLNFTIKDKTIEDDEVSVSAKLFCYKRKNGAVDVCDSNGNNKAFDLITASFTNGSNCSLGGAIASSYRPITCNVTKGKTLSVTTSNTPTGYTVSPNPLTKAVPADQSGPLFAGCIYVYDPGITSTQLPACTQ</sequence>
<evidence type="ECO:0000256" key="3">
    <source>
        <dbReference type="ARBA" id="ARBA00022475"/>
    </source>
</evidence>
<keyword evidence="3" id="KW-1003">Cell membrane</keyword>